<accession>A0A916XUW2</accession>
<feature type="binding site" evidence="7">
    <location>
        <position position="139"/>
    </location>
    <ligand>
        <name>orotate</name>
        <dbReference type="ChEBI" id="CHEBI:30839"/>
    </ligand>
</feature>
<feature type="binding site" description="in other chain" evidence="7">
    <location>
        <begin position="135"/>
        <end position="143"/>
    </location>
    <ligand>
        <name>5-phospho-alpha-D-ribose 1-diphosphate</name>
        <dbReference type="ChEBI" id="CHEBI:58017"/>
        <note>ligand shared between dimeric partners</note>
    </ligand>
</feature>
<dbReference type="Gene3D" id="3.40.50.2020">
    <property type="match status" value="1"/>
</dbReference>
<name>A0A916XUW2_9HYPH</name>
<proteinExistence type="inferred from homology"/>
<comment type="cofactor">
    <cofactor evidence="7">
        <name>Mg(2+)</name>
        <dbReference type="ChEBI" id="CHEBI:18420"/>
    </cofactor>
</comment>
<gene>
    <name evidence="7 9" type="primary">pyrE</name>
    <name evidence="9" type="ORF">GCM10011335_15340</name>
</gene>
<keyword evidence="5 7" id="KW-0460">Magnesium</keyword>
<comment type="subunit">
    <text evidence="7">Homodimer.</text>
</comment>
<reference evidence="9" key="2">
    <citation type="submission" date="2020-09" db="EMBL/GenBank/DDBJ databases">
        <authorList>
            <person name="Sun Q."/>
            <person name="Zhou Y."/>
        </authorList>
    </citation>
    <scope>NUCLEOTIDE SEQUENCE</scope>
    <source>
        <strain evidence="9">CGMCC 1.15493</strain>
    </source>
</reference>
<dbReference type="EMBL" id="BMJJ01000003">
    <property type="protein sequence ID" value="GGD13493.1"/>
    <property type="molecule type" value="Genomic_DNA"/>
</dbReference>
<keyword evidence="6 7" id="KW-0665">Pyrimidine biosynthesis</keyword>
<dbReference type="PANTHER" id="PTHR19278">
    <property type="entry name" value="OROTATE PHOSPHORIBOSYLTRANSFERASE"/>
    <property type="match status" value="1"/>
</dbReference>
<dbReference type="GO" id="GO:0044205">
    <property type="term" value="P:'de novo' UMP biosynthetic process"/>
    <property type="evidence" value="ECO:0007669"/>
    <property type="project" value="UniProtKB-UniRule"/>
</dbReference>
<feature type="domain" description="Phosphoribosyltransferase" evidence="8">
    <location>
        <begin position="65"/>
        <end position="171"/>
    </location>
</feature>
<keyword evidence="3 7" id="KW-0328">Glycosyltransferase</keyword>
<keyword evidence="10" id="KW-1185">Reference proteome</keyword>
<comment type="function">
    <text evidence="7">Catalyzes the transfer of a ribosyl phosphate group from 5-phosphoribose 1-diphosphate to orotate, leading to the formation of orotidine monophosphate (OMP).</text>
</comment>
<dbReference type="InterPro" id="IPR000836">
    <property type="entry name" value="PRTase_dom"/>
</dbReference>
<evidence type="ECO:0000313" key="9">
    <source>
        <dbReference type="EMBL" id="GGD13493.1"/>
    </source>
</evidence>
<comment type="caution">
    <text evidence="9">The sequence shown here is derived from an EMBL/GenBank/DDBJ whole genome shotgun (WGS) entry which is preliminary data.</text>
</comment>
<evidence type="ECO:0000256" key="1">
    <source>
        <dbReference type="ARBA" id="ARBA00004889"/>
    </source>
</evidence>
<evidence type="ECO:0000256" key="6">
    <source>
        <dbReference type="ARBA" id="ARBA00022975"/>
    </source>
</evidence>
<sequence>MTAIPPTSAPMSSAPTGSPMTSAEVLDIFRQAGAYLEGHFILSSGRRSPVFLQKARVFMHADLTETLCRALAARIRAEIPGEIDYVVGPAVGGLIPAYETSRHLKVPAIWVERENGVFQLRRFEVPKGARVVIVEDIVTTGLSIRETITCMKALGTEVLAAACIIDRSAGVADVGVPLIALAEHAVPSYAPDDLPPELAAISPIKPGSRSL</sequence>
<evidence type="ECO:0000259" key="8">
    <source>
        <dbReference type="Pfam" id="PF00156"/>
    </source>
</evidence>
<dbReference type="GO" id="GO:0004588">
    <property type="term" value="F:orotate phosphoribosyltransferase activity"/>
    <property type="evidence" value="ECO:0007669"/>
    <property type="project" value="UniProtKB-UniRule"/>
</dbReference>
<dbReference type="EC" id="2.4.2.10" evidence="2 7"/>
<dbReference type="Pfam" id="PF00156">
    <property type="entry name" value="Pribosyltran"/>
    <property type="match status" value="1"/>
</dbReference>
<dbReference type="InterPro" id="IPR006273">
    <property type="entry name" value="Orotate_PRibTrfase_bac"/>
</dbReference>
<evidence type="ECO:0000256" key="5">
    <source>
        <dbReference type="ARBA" id="ARBA00022842"/>
    </source>
</evidence>
<comment type="pathway">
    <text evidence="1 7">Pyrimidine metabolism; UMP biosynthesis via de novo pathway; UMP from orotate: step 1/2.</text>
</comment>
<evidence type="ECO:0000256" key="2">
    <source>
        <dbReference type="ARBA" id="ARBA00011971"/>
    </source>
</evidence>
<dbReference type="Proteomes" id="UP000613160">
    <property type="component" value="Unassembled WGS sequence"/>
</dbReference>
<dbReference type="PANTHER" id="PTHR19278:SF9">
    <property type="entry name" value="URIDINE 5'-MONOPHOSPHATE SYNTHASE"/>
    <property type="match status" value="1"/>
</dbReference>
<dbReference type="InterPro" id="IPR029057">
    <property type="entry name" value="PRTase-like"/>
</dbReference>
<dbReference type="CDD" id="cd06223">
    <property type="entry name" value="PRTases_typeI"/>
    <property type="match status" value="1"/>
</dbReference>
<keyword evidence="4 7" id="KW-0808">Transferase</keyword>
<dbReference type="SUPFAM" id="SSF53271">
    <property type="entry name" value="PRTase-like"/>
    <property type="match status" value="1"/>
</dbReference>
<evidence type="ECO:0000256" key="3">
    <source>
        <dbReference type="ARBA" id="ARBA00022676"/>
    </source>
</evidence>
<comment type="similarity">
    <text evidence="7">Belongs to the purine/pyrimidine phosphoribosyltransferase family. PyrE subfamily.</text>
</comment>
<dbReference type="HAMAP" id="MF_01208">
    <property type="entry name" value="PyrE"/>
    <property type="match status" value="1"/>
</dbReference>
<protein>
    <recommendedName>
        <fullName evidence="2 7">Orotate phosphoribosyltransferase</fullName>
        <shortName evidence="7">OPRT</shortName>
        <shortName evidence="7">OPRTase</shortName>
        <ecNumber evidence="2 7">2.4.2.10</ecNumber>
    </recommendedName>
</protein>
<evidence type="ECO:0000256" key="4">
    <source>
        <dbReference type="ARBA" id="ARBA00022679"/>
    </source>
</evidence>
<evidence type="ECO:0000256" key="7">
    <source>
        <dbReference type="HAMAP-Rule" id="MF_01208"/>
    </source>
</evidence>
<dbReference type="GO" id="GO:0000287">
    <property type="term" value="F:magnesium ion binding"/>
    <property type="evidence" value="ECO:0007669"/>
    <property type="project" value="UniProtKB-UniRule"/>
</dbReference>
<dbReference type="AlphaFoldDB" id="A0A916XUW2"/>
<comment type="catalytic activity">
    <reaction evidence="7">
        <text>orotidine 5'-phosphate + diphosphate = orotate + 5-phospho-alpha-D-ribose 1-diphosphate</text>
        <dbReference type="Rhea" id="RHEA:10380"/>
        <dbReference type="ChEBI" id="CHEBI:30839"/>
        <dbReference type="ChEBI" id="CHEBI:33019"/>
        <dbReference type="ChEBI" id="CHEBI:57538"/>
        <dbReference type="ChEBI" id="CHEBI:58017"/>
        <dbReference type="EC" id="2.4.2.10"/>
    </reaction>
</comment>
<comment type="caution">
    <text evidence="7">Lacks conserved residue(s) required for the propagation of feature annotation.</text>
</comment>
<dbReference type="NCBIfam" id="TIGR01367">
    <property type="entry name" value="pyrE_Therm"/>
    <property type="match status" value="1"/>
</dbReference>
<dbReference type="GO" id="GO:0019856">
    <property type="term" value="P:pyrimidine nucleobase biosynthetic process"/>
    <property type="evidence" value="ECO:0007669"/>
    <property type="project" value="InterPro"/>
</dbReference>
<reference evidence="9" key="1">
    <citation type="journal article" date="2014" name="Int. J. Syst. Evol. Microbiol.">
        <title>Complete genome sequence of Corynebacterium casei LMG S-19264T (=DSM 44701T), isolated from a smear-ripened cheese.</title>
        <authorList>
            <consortium name="US DOE Joint Genome Institute (JGI-PGF)"/>
            <person name="Walter F."/>
            <person name="Albersmeier A."/>
            <person name="Kalinowski J."/>
            <person name="Ruckert C."/>
        </authorList>
    </citation>
    <scope>NUCLEOTIDE SEQUENCE</scope>
    <source>
        <strain evidence="9">CGMCC 1.15493</strain>
    </source>
</reference>
<organism evidence="9 10">
    <name type="scientific">Aureimonas glaciei</name>
    <dbReference type="NCBI Taxonomy" id="1776957"/>
    <lineage>
        <taxon>Bacteria</taxon>
        <taxon>Pseudomonadati</taxon>
        <taxon>Pseudomonadota</taxon>
        <taxon>Alphaproteobacteria</taxon>
        <taxon>Hyphomicrobiales</taxon>
        <taxon>Aurantimonadaceae</taxon>
        <taxon>Aureimonas</taxon>
    </lineage>
</organism>
<dbReference type="InterPro" id="IPR023031">
    <property type="entry name" value="OPRT"/>
</dbReference>
<feature type="binding site" evidence="7">
    <location>
        <position position="167"/>
    </location>
    <ligand>
        <name>orotate</name>
        <dbReference type="ChEBI" id="CHEBI:30839"/>
    </ligand>
</feature>
<evidence type="ECO:0000313" key="10">
    <source>
        <dbReference type="Proteomes" id="UP000613160"/>
    </source>
</evidence>